<dbReference type="EMBL" id="BJWL01000020">
    <property type="protein sequence ID" value="GFZ08310.1"/>
    <property type="molecule type" value="Genomic_DNA"/>
</dbReference>
<sequence length="97" mass="11254">MVLEHLVVGKLKTQNSNQEELDDIIRYGSKGLFADEHDEAGESWKIRYDAAAIDWLLNREQVGDEEVNIDEEEEDGFLKAFKVCHFLEYKNSQECAF</sequence>
<gene>
    <name evidence="1" type="ORF">Acr_20g0001180</name>
</gene>
<reference evidence="1 2" key="1">
    <citation type="submission" date="2019-07" db="EMBL/GenBank/DDBJ databases">
        <title>De Novo Assembly of kiwifruit Actinidia rufa.</title>
        <authorList>
            <person name="Sugita-Konishi S."/>
            <person name="Sato K."/>
            <person name="Mori E."/>
            <person name="Abe Y."/>
            <person name="Kisaki G."/>
            <person name="Hamano K."/>
            <person name="Suezawa K."/>
            <person name="Otani M."/>
            <person name="Fukuda T."/>
            <person name="Manabe T."/>
            <person name="Gomi K."/>
            <person name="Tabuchi M."/>
            <person name="Akimitsu K."/>
            <person name="Kataoka I."/>
        </authorList>
    </citation>
    <scope>NUCLEOTIDE SEQUENCE [LARGE SCALE GENOMIC DNA]</scope>
    <source>
        <strain evidence="2">cv. Fuchu</strain>
    </source>
</reference>
<keyword evidence="2" id="KW-1185">Reference proteome</keyword>
<evidence type="ECO:0000313" key="2">
    <source>
        <dbReference type="Proteomes" id="UP000585474"/>
    </source>
</evidence>
<name>A0A7J0GBZ9_9ERIC</name>
<evidence type="ECO:0000313" key="1">
    <source>
        <dbReference type="EMBL" id="GFZ08310.1"/>
    </source>
</evidence>
<accession>A0A7J0GBZ9</accession>
<dbReference type="AlphaFoldDB" id="A0A7J0GBZ9"/>
<proteinExistence type="predicted"/>
<dbReference type="Proteomes" id="UP000585474">
    <property type="component" value="Unassembled WGS sequence"/>
</dbReference>
<comment type="caution">
    <text evidence="1">The sequence shown here is derived from an EMBL/GenBank/DDBJ whole genome shotgun (WGS) entry which is preliminary data.</text>
</comment>
<organism evidence="1 2">
    <name type="scientific">Actinidia rufa</name>
    <dbReference type="NCBI Taxonomy" id="165716"/>
    <lineage>
        <taxon>Eukaryota</taxon>
        <taxon>Viridiplantae</taxon>
        <taxon>Streptophyta</taxon>
        <taxon>Embryophyta</taxon>
        <taxon>Tracheophyta</taxon>
        <taxon>Spermatophyta</taxon>
        <taxon>Magnoliopsida</taxon>
        <taxon>eudicotyledons</taxon>
        <taxon>Gunneridae</taxon>
        <taxon>Pentapetalae</taxon>
        <taxon>asterids</taxon>
        <taxon>Ericales</taxon>
        <taxon>Actinidiaceae</taxon>
        <taxon>Actinidia</taxon>
    </lineage>
</organism>
<dbReference type="OrthoDB" id="1714279at2759"/>
<protein>
    <submittedName>
        <fullName evidence="1">Chromatin remodeling factor CHD3</fullName>
    </submittedName>
</protein>